<keyword evidence="3" id="KW-1185">Reference proteome</keyword>
<protein>
    <submittedName>
        <fullName evidence="2">Uncharacterized protein</fullName>
    </submittedName>
</protein>
<sequence>MSDPPPANAFLPAIEQIDRHYALKVLVLCSSPLAAPNSTRTVLPGPWRNAAELEYVGPSHPSIATWNDYSIITYLVRAAITIPPRSDSRSDPWVVISSDDGSSTTTLPRGYRVPLLWLAKVQWESLKLLLTVAKPLWDLIKYDLLHLARLTTQFLSKARSEPRMKRRWRDPMFDRALTRFFNGWMGCSDMFIWDFYREFKDEEYKDDLLARRWSRKVSKGIRGFVITEQELLEGITAEQFTSGLVVDRANATFEWKVEPEGELLPPTFLSPARRKEDEEAAATNSRGSSPLSTDLGSDLEMVAEFSDPQAKASRPIRTRSMSSSISGLSPGTPKVAHLSRSDMSFPGSSASSRSRTPFRFDFTAPVKSRGRKRKIESVYSVSPLTSDSEDDSSGKGSNPHNSRPAQSAVPYGRAFAINSRIVIPRLKNPEMYSKPTTEAYSMTPIEQHPPVTLKTPRKGSTSETLSPRNAPKTPASLSQNYKLYAISSSPSTNPFDPTNPSTSIPPVP</sequence>
<evidence type="ECO:0000313" key="3">
    <source>
        <dbReference type="Proteomes" id="UP000623467"/>
    </source>
</evidence>
<evidence type="ECO:0000256" key="1">
    <source>
        <dbReference type="SAM" id="MobiDB-lite"/>
    </source>
</evidence>
<feature type="compositionally biased region" description="Low complexity" evidence="1">
    <location>
        <begin position="313"/>
        <end position="333"/>
    </location>
</feature>
<feature type="compositionally biased region" description="Polar residues" evidence="1">
    <location>
        <begin position="458"/>
        <end position="467"/>
    </location>
</feature>
<dbReference type="AlphaFoldDB" id="A0A8H6YA13"/>
<feature type="compositionally biased region" description="Polar residues" evidence="1">
    <location>
        <begin position="394"/>
        <end position="405"/>
    </location>
</feature>
<reference evidence="2" key="1">
    <citation type="submission" date="2020-05" db="EMBL/GenBank/DDBJ databases">
        <title>Mycena genomes resolve the evolution of fungal bioluminescence.</title>
        <authorList>
            <person name="Tsai I.J."/>
        </authorList>
    </citation>
    <scope>NUCLEOTIDE SEQUENCE</scope>
    <source>
        <strain evidence="2">160909Yilan</strain>
    </source>
</reference>
<organism evidence="2 3">
    <name type="scientific">Mycena sanguinolenta</name>
    <dbReference type="NCBI Taxonomy" id="230812"/>
    <lineage>
        <taxon>Eukaryota</taxon>
        <taxon>Fungi</taxon>
        <taxon>Dikarya</taxon>
        <taxon>Basidiomycota</taxon>
        <taxon>Agaricomycotina</taxon>
        <taxon>Agaricomycetes</taxon>
        <taxon>Agaricomycetidae</taxon>
        <taxon>Agaricales</taxon>
        <taxon>Marasmiineae</taxon>
        <taxon>Mycenaceae</taxon>
        <taxon>Mycena</taxon>
    </lineage>
</organism>
<dbReference type="EMBL" id="JACAZH010000011">
    <property type="protein sequence ID" value="KAF7354916.1"/>
    <property type="molecule type" value="Genomic_DNA"/>
</dbReference>
<dbReference type="Proteomes" id="UP000623467">
    <property type="component" value="Unassembled WGS sequence"/>
</dbReference>
<feature type="region of interest" description="Disordered" evidence="1">
    <location>
        <begin position="439"/>
        <end position="508"/>
    </location>
</feature>
<evidence type="ECO:0000313" key="2">
    <source>
        <dbReference type="EMBL" id="KAF7354916.1"/>
    </source>
</evidence>
<comment type="caution">
    <text evidence="2">The sequence shown here is derived from an EMBL/GenBank/DDBJ whole genome shotgun (WGS) entry which is preliminary data.</text>
</comment>
<feature type="region of interest" description="Disordered" evidence="1">
    <location>
        <begin position="264"/>
        <end position="411"/>
    </location>
</feature>
<feature type="compositionally biased region" description="Polar residues" evidence="1">
    <location>
        <begin position="475"/>
        <end position="502"/>
    </location>
</feature>
<name>A0A8H6YA13_9AGAR</name>
<dbReference type="OrthoDB" id="3062753at2759"/>
<gene>
    <name evidence="2" type="ORF">MSAN_01406400</name>
</gene>
<feature type="compositionally biased region" description="Low complexity" evidence="1">
    <location>
        <begin position="344"/>
        <end position="360"/>
    </location>
</feature>
<accession>A0A8H6YA13</accession>
<feature type="compositionally biased region" description="Polar residues" evidence="1">
    <location>
        <begin position="282"/>
        <end position="295"/>
    </location>
</feature>
<proteinExistence type="predicted"/>